<keyword evidence="3" id="KW-0408">Iron</keyword>
<evidence type="ECO:0000259" key="6">
    <source>
        <dbReference type="PROSITE" id="PS51296"/>
    </source>
</evidence>
<dbReference type="InterPro" id="IPR017941">
    <property type="entry name" value="Rieske_2Fe-2S"/>
</dbReference>
<evidence type="ECO:0000313" key="7">
    <source>
        <dbReference type="EMBL" id="MBD1422155.1"/>
    </source>
</evidence>
<dbReference type="RefSeq" id="WP_190313846.1">
    <property type="nucleotide sequence ID" value="NZ_JACNYL010000002.1"/>
</dbReference>
<dbReference type="PROSITE" id="PS51296">
    <property type="entry name" value="RIESKE"/>
    <property type="match status" value="1"/>
</dbReference>
<evidence type="ECO:0000256" key="5">
    <source>
        <dbReference type="ARBA" id="ARBA00023157"/>
    </source>
</evidence>
<reference evidence="7 8" key="1">
    <citation type="submission" date="2020-08" db="EMBL/GenBank/DDBJ databases">
        <title>Sphingobacterium sp. DN00404 isolated from aquaculture water.</title>
        <authorList>
            <person name="Zhang M."/>
        </authorList>
    </citation>
    <scope>NUCLEOTIDE SEQUENCE [LARGE SCALE GENOMIC DNA]</scope>
    <source>
        <strain evidence="7 8">KCTC 42746</strain>
    </source>
</reference>
<name>A0ABR7XSJ9_9SPHI</name>
<dbReference type="Pfam" id="PF00355">
    <property type="entry name" value="Rieske"/>
    <property type="match status" value="1"/>
</dbReference>
<sequence>MQRDGTNKSIWQEVDAPELSVPYDQEHVEIIVVGAGITGLTAALMLKEAGKSCIVMEANTIGFGTTGGTSAHINTVLDTPYTEIIEQHGLEAARTVLASTRKAISIIKENIDRYKINCDFTPCSGFMYAENDEEKKELIEIKDALEQVGIPCSEVDEIPVPAPFIYAIEFDEQARFHPTKYLVGLVNAYSSLGGQIREGTIVQHVKEENNVLLVKTAEGMVFSSDFVLYATHTPPGIQLMNFRLAPYRSYIQVWELVRPINFPEALVYDMQEPFHYFRTVEHDGKSYLLVGGQDHKTAHHDNEKQNFRELEAHIRSLYTVDKKIYEWSSQYYESQDSLPFIGYYPGKKHHRELLSTGYGGNGMIFGSLGGTMMADLVLHGKTDFQDIYSPSRVGPISAIRDLLVENYDVAKHFVKDRFFLEEIEELAELSRGEGKILNYEGKRIGLFKDEKGELFAIDPVCRHAACIVKWNNTERSWDCPCHGARYAPDGSLLNGPSIAPLKVWQLEE</sequence>
<dbReference type="InterPro" id="IPR006076">
    <property type="entry name" value="FAD-dep_OxRdtase"/>
</dbReference>
<dbReference type="Pfam" id="PF01266">
    <property type="entry name" value="DAO"/>
    <property type="match status" value="1"/>
</dbReference>
<keyword evidence="8" id="KW-1185">Reference proteome</keyword>
<organism evidence="7 8">
    <name type="scientific">Sphingobacterium chuzhouense</name>
    <dbReference type="NCBI Taxonomy" id="1742264"/>
    <lineage>
        <taxon>Bacteria</taxon>
        <taxon>Pseudomonadati</taxon>
        <taxon>Bacteroidota</taxon>
        <taxon>Sphingobacteriia</taxon>
        <taxon>Sphingobacteriales</taxon>
        <taxon>Sphingobacteriaceae</taxon>
        <taxon>Sphingobacterium</taxon>
    </lineage>
</organism>
<evidence type="ECO:0000256" key="3">
    <source>
        <dbReference type="ARBA" id="ARBA00023004"/>
    </source>
</evidence>
<dbReference type="Gene3D" id="3.30.9.10">
    <property type="entry name" value="D-Amino Acid Oxidase, subunit A, domain 2"/>
    <property type="match status" value="1"/>
</dbReference>
<evidence type="ECO:0000256" key="4">
    <source>
        <dbReference type="ARBA" id="ARBA00023014"/>
    </source>
</evidence>
<dbReference type="PANTHER" id="PTHR13847:SF281">
    <property type="entry name" value="FAD DEPENDENT OXIDOREDUCTASE DOMAIN-CONTAINING PROTEIN"/>
    <property type="match status" value="1"/>
</dbReference>
<accession>A0ABR7XSJ9</accession>
<dbReference type="SUPFAM" id="SSF50022">
    <property type="entry name" value="ISP domain"/>
    <property type="match status" value="1"/>
</dbReference>
<dbReference type="PANTHER" id="PTHR13847">
    <property type="entry name" value="SARCOSINE DEHYDROGENASE-RELATED"/>
    <property type="match status" value="1"/>
</dbReference>
<gene>
    <name evidence="7" type="ORF">H8B21_11290</name>
</gene>
<comment type="caution">
    <text evidence="7">The sequence shown here is derived from an EMBL/GenBank/DDBJ whole genome shotgun (WGS) entry which is preliminary data.</text>
</comment>
<keyword evidence="1" id="KW-0001">2Fe-2S</keyword>
<dbReference type="InterPro" id="IPR005805">
    <property type="entry name" value="Rieske_Fe-S_prot_C"/>
</dbReference>
<keyword evidence="2" id="KW-0479">Metal-binding</keyword>
<dbReference type="Proteomes" id="UP000651112">
    <property type="component" value="Unassembled WGS sequence"/>
</dbReference>
<dbReference type="InterPro" id="IPR036922">
    <property type="entry name" value="Rieske_2Fe-2S_sf"/>
</dbReference>
<dbReference type="Gene3D" id="3.50.50.60">
    <property type="entry name" value="FAD/NAD(P)-binding domain"/>
    <property type="match status" value="1"/>
</dbReference>
<proteinExistence type="predicted"/>
<dbReference type="PRINTS" id="PR00162">
    <property type="entry name" value="RIESKE"/>
</dbReference>
<evidence type="ECO:0000256" key="2">
    <source>
        <dbReference type="ARBA" id="ARBA00022723"/>
    </source>
</evidence>
<dbReference type="SUPFAM" id="SSF51905">
    <property type="entry name" value="FAD/NAD(P)-binding domain"/>
    <property type="match status" value="1"/>
</dbReference>
<keyword evidence="4" id="KW-0411">Iron-sulfur</keyword>
<keyword evidence="5" id="KW-1015">Disulfide bond</keyword>
<protein>
    <submittedName>
        <fullName evidence="7">FAD-dependent oxidoreductase</fullName>
    </submittedName>
</protein>
<dbReference type="InterPro" id="IPR036188">
    <property type="entry name" value="FAD/NAD-bd_sf"/>
</dbReference>
<dbReference type="Gene3D" id="2.102.10.10">
    <property type="entry name" value="Rieske [2Fe-2S] iron-sulphur domain"/>
    <property type="match status" value="1"/>
</dbReference>
<dbReference type="EMBL" id="JACNYL010000002">
    <property type="protein sequence ID" value="MBD1422155.1"/>
    <property type="molecule type" value="Genomic_DNA"/>
</dbReference>
<evidence type="ECO:0000256" key="1">
    <source>
        <dbReference type="ARBA" id="ARBA00022714"/>
    </source>
</evidence>
<evidence type="ECO:0000313" key="8">
    <source>
        <dbReference type="Proteomes" id="UP000651112"/>
    </source>
</evidence>
<feature type="domain" description="Rieske" evidence="6">
    <location>
        <begin position="421"/>
        <end position="508"/>
    </location>
</feature>